<keyword evidence="1" id="KW-0175">Coiled coil</keyword>
<evidence type="ECO:0000256" key="1">
    <source>
        <dbReference type="SAM" id="Coils"/>
    </source>
</evidence>
<name>A0A915IY47_ROMCU</name>
<sequence length="175" mass="20534">MQTDWHWRALVKEIQELSRSIENMKIEKRKLEKKVEHYKRLLSSFMKNQEVYRKKVNLEKSNLRIQVKRLEAELHQMKSQKFEVNLNNTGDVAQIRPLGCSARFKSYVHIPRHSATASSPSRRSLQYRTIVLWKCSNLLSGHSVANQARQIISFLRSDINILAKVKQELAISFSD</sequence>
<organism evidence="2 3">
    <name type="scientific">Romanomermis culicivorax</name>
    <name type="common">Nematode worm</name>
    <dbReference type="NCBI Taxonomy" id="13658"/>
    <lineage>
        <taxon>Eukaryota</taxon>
        <taxon>Metazoa</taxon>
        <taxon>Ecdysozoa</taxon>
        <taxon>Nematoda</taxon>
        <taxon>Enoplea</taxon>
        <taxon>Dorylaimia</taxon>
        <taxon>Mermithida</taxon>
        <taxon>Mermithoidea</taxon>
        <taxon>Mermithidae</taxon>
        <taxon>Romanomermis</taxon>
    </lineage>
</organism>
<protein>
    <submittedName>
        <fullName evidence="3">Uncharacterized protein</fullName>
    </submittedName>
</protein>
<feature type="coiled-coil region" evidence="1">
    <location>
        <begin position="7"/>
        <end position="87"/>
    </location>
</feature>
<keyword evidence="2" id="KW-1185">Reference proteome</keyword>
<dbReference type="AlphaFoldDB" id="A0A915IY47"/>
<proteinExistence type="predicted"/>
<dbReference type="Proteomes" id="UP000887565">
    <property type="component" value="Unplaced"/>
</dbReference>
<evidence type="ECO:0000313" key="3">
    <source>
        <dbReference type="WBParaSite" id="nRc.2.0.1.t19126-RA"/>
    </source>
</evidence>
<accession>A0A915IY47</accession>
<reference evidence="3" key="1">
    <citation type="submission" date="2022-11" db="UniProtKB">
        <authorList>
            <consortium name="WormBaseParasite"/>
        </authorList>
    </citation>
    <scope>IDENTIFICATION</scope>
</reference>
<evidence type="ECO:0000313" key="2">
    <source>
        <dbReference type="Proteomes" id="UP000887565"/>
    </source>
</evidence>
<dbReference type="WBParaSite" id="nRc.2.0.1.t19126-RA">
    <property type="protein sequence ID" value="nRc.2.0.1.t19126-RA"/>
    <property type="gene ID" value="nRc.2.0.1.g19126"/>
</dbReference>